<comment type="caution">
    <text evidence="2">The sequence shown here is derived from an EMBL/GenBank/DDBJ whole genome shotgun (WGS) entry which is preliminary data.</text>
</comment>
<protein>
    <submittedName>
        <fullName evidence="2">Uncharacterized protein</fullName>
    </submittedName>
</protein>
<dbReference type="AlphaFoldDB" id="A0A171DR00"/>
<reference evidence="3" key="2">
    <citation type="submission" date="2016-04" db="EMBL/GenBank/DDBJ databases">
        <title>Planomonospora sphaerica JCM9374 whole genome shotgun sequence.</title>
        <authorList>
            <person name="Suzuki T."/>
            <person name="Dohra H."/>
            <person name="Kodani S."/>
        </authorList>
    </citation>
    <scope>NUCLEOTIDE SEQUENCE [LARGE SCALE GENOMIC DNA]</scope>
    <source>
        <strain evidence="3">JCM 9374</strain>
    </source>
</reference>
<dbReference type="Proteomes" id="UP000077701">
    <property type="component" value="Unassembled WGS sequence"/>
</dbReference>
<feature type="compositionally biased region" description="Polar residues" evidence="1">
    <location>
        <begin position="50"/>
        <end position="60"/>
    </location>
</feature>
<organism evidence="2 3">
    <name type="scientific">Planomonospora sphaerica</name>
    <dbReference type="NCBI Taxonomy" id="161355"/>
    <lineage>
        <taxon>Bacteria</taxon>
        <taxon>Bacillati</taxon>
        <taxon>Actinomycetota</taxon>
        <taxon>Actinomycetes</taxon>
        <taxon>Streptosporangiales</taxon>
        <taxon>Streptosporangiaceae</taxon>
        <taxon>Planomonospora</taxon>
    </lineage>
</organism>
<dbReference type="EMBL" id="BDCX01000036">
    <property type="protein sequence ID" value="GAT71481.1"/>
    <property type="molecule type" value="Genomic_DNA"/>
</dbReference>
<evidence type="ECO:0000256" key="1">
    <source>
        <dbReference type="SAM" id="MobiDB-lite"/>
    </source>
</evidence>
<evidence type="ECO:0000313" key="2">
    <source>
        <dbReference type="EMBL" id="GAT71481.1"/>
    </source>
</evidence>
<reference evidence="2 3" key="1">
    <citation type="journal article" date="2016" name="Genome Announc.">
        <title>Draft Genome Sequence of Planomonospora sphaerica JCM9374, a Rare Actinomycete.</title>
        <authorList>
            <person name="Dohra H."/>
            <person name="Suzuki T."/>
            <person name="Inoue Y."/>
            <person name="Kodani S."/>
        </authorList>
    </citation>
    <scope>NUCLEOTIDE SEQUENCE [LARGE SCALE GENOMIC DNA]</scope>
    <source>
        <strain evidence="2 3">JCM 9374</strain>
    </source>
</reference>
<proteinExistence type="predicted"/>
<keyword evidence="3" id="KW-1185">Reference proteome</keyword>
<feature type="region of interest" description="Disordered" evidence="1">
    <location>
        <begin position="15"/>
        <end position="155"/>
    </location>
</feature>
<name>A0A171DR00_9ACTN</name>
<evidence type="ECO:0000313" key="3">
    <source>
        <dbReference type="Proteomes" id="UP000077701"/>
    </source>
</evidence>
<accession>A0A171DR00</accession>
<gene>
    <name evidence="2" type="ORF">PS9374_07172</name>
</gene>
<sequence length="155" mass="16437">MASACRITRCWEGPFGAVSPLEAPSELTAEPRTIASTGCPLRRASDNRSSRSMPTPSLQPVPSAAAANDLHRPSAARPRSWLKPTNETGVDMTVAPPASASEHSPDRSAWQAQWRATSDDEHAVSTVIAGPSRPSVYATRPEATLARLPTSPLAE</sequence>